<evidence type="ECO:0000313" key="1">
    <source>
        <dbReference type="EMBL" id="MBX38287.1"/>
    </source>
</evidence>
<dbReference type="EMBL" id="GGEC01057803">
    <property type="protein sequence ID" value="MBX38287.1"/>
    <property type="molecule type" value="Transcribed_RNA"/>
</dbReference>
<reference evidence="1" key="1">
    <citation type="submission" date="2018-02" db="EMBL/GenBank/DDBJ databases">
        <title>Rhizophora mucronata_Transcriptome.</title>
        <authorList>
            <person name="Meera S.P."/>
            <person name="Sreeshan A."/>
            <person name="Augustine A."/>
        </authorList>
    </citation>
    <scope>NUCLEOTIDE SEQUENCE</scope>
    <source>
        <tissue evidence="1">Leaf</tissue>
    </source>
</reference>
<name>A0A2P2N706_RHIMU</name>
<proteinExistence type="predicted"/>
<protein>
    <submittedName>
        <fullName evidence="1">Uncharacterized protein</fullName>
    </submittedName>
</protein>
<dbReference type="AlphaFoldDB" id="A0A2P2N706"/>
<accession>A0A2P2N706</accession>
<organism evidence="1">
    <name type="scientific">Rhizophora mucronata</name>
    <name type="common">Asiatic mangrove</name>
    <dbReference type="NCBI Taxonomy" id="61149"/>
    <lineage>
        <taxon>Eukaryota</taxon>
        <taxon>Viridiplantae</taxon>
        <taxon>Streptophyta</taxon>
        <taxon>Embryophyta</taxon>
        <taxon>Tracheophyta</taxon>
        <taxon>Spermatophyta</taxon>
        <taxon>Magnoliopsida</taxon>
        <taxon>eudicotyledons</taxon>
        <taxon>Gunneridae</taxon>
        <taxon>Pentapetalae</taxon>
        <taxon>rosids</taxon>
        <taxon>fabids</taxon>
        <taxon>Malpighiales</taxon>
        <taxon>Rhizophoraceae</taxon>
        <taxon>Rhizophora</taxon>
    </lineage>
</organism>
<sequence length="35" mass="4313">MASAGRNLWLCRSLRPVGLPRRFSAWKWRRRRICR</sequence>